<evidence type="ECO:0000256" key="2">
    <source>
        <dbReference type="ARBA" id="ARBA00022618"/>
    </source>
</evidence>
<dbReference type="SUPFAM" id="SSF48371">
    <property type="entry name" value="ARM repeat"/>
    <property type="match status" value="1"/>
</dbReference>
<evidence type="ECO:0000313" key="9">
    <source>
        <dbReference type="Proteomes" id="UP001472677"/>
    </source>
</evidence>
<dbReference type="InterPro" id="IPR016024">
    <property type="entry name" value="ARM-type_fold"/>
</dbReference>
<keyword evidence="9" id="KW-1185">Reference proteome</keyword>
<reference evidence="8 9" key="1">
    <citation type="journal article" date="2024" name="G3 (Bethesda)">
        <title>Genome assembly of Hibiscus sabdariffa L. provides insights into metabolisms of medicinal natural products.</title>
        <authorList>
            <person name="Kim T."/>
        </authorList>
    </citation>
    <scope>NUCLEOTIDE SEQUENCE [LARGE SCALE GENOMIC DNA]</scope>
    <source>
        <strain evidence="8">TK-2024</strain>
        <tissue evidence="8">Old leaves</tissue>
    </source>
</reference>
<proteinExistence type="predicted"/>
<name>A0ABR2BEQ1_9ROSI</name>
<dbReference type="PANTHER" id="PTHR12663">
    <property type="entry name" value="ANDROGEN INDUCED INHIBITOR OF PROLIFERATION AS3 / PDS5-RELATED"/>
    <property type="match status" value="1"/>
</dbReference>
<protein>
    <recommendedName>
        <fullName evidence="10">TOG domain-containing protein</fullName>
    </recommendedName>
</protein>
<evidence type="ECO:0000256" key="6">
    <source>
        <dbReference type="ARBA" id="ARBA00023242"/>
    </source>
</evidence>
<keyword evidence="4" id="KW-0498">Mitosis</keyword>
<keyword evidence="2" id="KW-0132">Cell division</keyword>
<evidence type="ECO:0000256" key="4">
    <source>
        <dbReference type="ARBA" id="ARBA00022776"/>
    </source>
</evidence>
<dbReference type="Proteomes" id="UP001472677">
    <property type="component" value="Unassembled WGS sequence"/>
</dbReference>
<dbReference type="PANTHER" id="PTHR12663:SF3">
    <property type="entry name" value="SISTER CHROMATID COHESION PROTEIN PDS5 HOMOLOG C"/>
    <property type="match status" value="1"/>
</dbReference>
<evidence type="ECO:0000256" key="7">
    <source>
        <dbReference type="ARBA" id="ARBA00023306"/>
    </source>
</evidence>
<evidence type="ECO:0000256" key="5">
    <source>
        <dbReference type="ARBA" id="ARBA00023204"/>
    </source>
</evidence>
<dbReference type="EMBL" id="JBBPBM010000125">
    <property type="protein sequence ID" value="KAK8505622.1"/>
    <property type="molecule type" value="Genomic_DNA"/>
</dbReference>
<accession>A0ABR2BEQ1</accession>
<keyword evidence="3" id="KW-0227">DNA damage</keyword>
<keyword evidence="7" id="KW-0131">Cell cycle</keyword>
<dbReference type="InterPro" id="IPR011989">
    <property type="entry name" value="ARM-like"/>
</dbReference>
<organism evidence="8 9">
    <name type="scientific">Hibiscus sabdariffa</name>
    <name type="common">roselle</name>
    <dbReference type="NCBI Taxonomy" id="183260"/>
    <lineage>
        <taxon>Eukaryota</taxon>
        <taxon>Viridiplantae</taxon>
        <taxon>Streptophyta</taxon>
        <taxon>Embryophyta</taxon>
        <taxon>Tracheophyta</taxon>
        <taxon>Spermatophyta</taxon>
        <taxon>Magnoliopsida</taxon>
        <taxon>eudicotyledons</taxon>
        <taxon>Gunneridae</taxon>
        <taxon>Pentapetalae</taxon>
        <taxon>rosids</taxon>
        <taxon>malvids</taxon>
        <taxon>Malvales</taxon>
        <taxon>Malvaceae</taxon>
        <taxon>Malvoideae</taxon>
        <taxon>Hibiscus</taxon>
    </lineage>
</organism>
<keyword evidence="6" id="KW-0539">Nucleus</keyword>
<gene>
    <name evidence="8" type="ORF">V6N12_038360</name>
</gene>
<comment type="subcellular location">
    <subcellularLocation>
        <location evidence="1">Nucleus</location>
    </subcellularLocation>
</comment>
<evidence type="ECO:0000256" key="1">
    <source>
        <dbReference type="ARBA" id="ARBA00004123"/>
    </source>
</evidence>
<dbReference type="InterPro" id="IPR039776">
    <property type="entry name" value="Pds5"/>
</dbReference>
<evidence type="ECO:0000313" key="8">
    <source>
        <dbReference type="EMBL" id="KAK8505622.1"/>
    </source>
</evidence>
<keyword evidence="5" id="KW-0234">DNA repair</keyword>
<dbReference type="Gene3D" id="1.25.10.10">
    <property type="entry name" value="Leucine-rich Repeat Variant"/>
    <property type="match status" value="1"/>
</dbReference>
<evidence type="ECO:0008006" key="10">
    <source>
        <dbReference type="Google" id="ProtNLM"/>
    </source>
</evidence>
<dbReference type="Pfam" id="PF20168">
    <property type="entry name" value="PDS5"/>
    <property type="match status" value="1"/>
</dbReference>
<evidence type="ECO:0000256" key="3">
    <source>
        <dbReference type="ARBA" id="ARBA00022763"/>
    </source>
</evidence>
<comment type="caution">
    <text evidence="8">The sequence shown here is derived from an EMBL/GenBank/DDBJ whole genome shotgun (WGS) entry which is preliminary data.</text>
</comment>
<sequence length="328" mass="36673">MAAASGKKLELQLMEAGTRLVDPPSSVDELIPLLDEVWRCLSMVEQSPSQAMQNALSPSLKALVAKQLFRHPDNDVKVAVAACISQIARITAPVDPYEDGQMREVFQLIVSSFENLCDKSSRSFDKRVSILETVAKVRLCVVMLDLECDALIIEMFRHFLKSIRDHHPETISASMVTIMTLLLEESEDASVELLSPILATVKRDNEEVHSVAKGLAQRVLENCGSKLKPYLMQAVQNLGISFDDYSSVVASICQVAPSAVVDQNDIVAEKCEDDGCDFFQWIESHYELQISRPQENVTGDLIVENMLLKENRSLMMENLSLKSKMRRQ</sequence>